<dbReference type="PANTHER" id="PTHR30026">
    <property type="entry name" value="OUTER MEMBRANE PROTEIN TOLC"/>
    <property type="match status" value="1"/>
</dbReference>
<gene>
    <name evidence="9" type="ORF">DN068_17340</name>
</gene>
<dbReference type="GO" id="GO:0015288">
    <property type="term" value="F:porin activity"/>
    <property type="evidence" value="ECO:0007669"/>
    <property type="project" value="TreeGrafter"/>
</dbReference>
<feature type="signal peptide" evidence="8">
    <location>
        <begin position="1"/>
        <end position="21"/>
    </location>
</feature>
<keyword evidence="3" id="KW-0813">Transport</keyword>
<name>A0A2W2B735_9BACT</name>
<evidence type="ECO:0000256" key="4">
    <source>
        <dbReference type="ARBA" id="ARBA00022452"/>
    </source>
</evidence>
<dbReference type="PANTHER" id="PTHR30026:SF20">
    <property type="entry name" value="OUTER MEMBRANE PROTEIN TOLC"/>
    <property type="match status" value="1"/>
</dbReference>
<dbReference type="InterPro" id="IPR051906">
    <property type="entry name" value="TolC-like"/>
</dbReference>
<dbReference type="InterPro" id="IPR003423">
    <property type="entry name" value="OMP_efflux"/>
</dbReference>
<dbReference type="GO" id="GO:0015562">
    <property type="term" value="F:efflux transmembrane transporter activity"/>
    <property type="evidence" value="ECO:0007669"/>
    <property type="project" value="InterPro"/>
</dbReference>
<keyword evidence="10" id="KW-1185">Reference proteome</keyword>
<dbReference type="RefSeq" id="WP_111000198.1">
    <property type="nucleotide sequence ID" value="NZ_QKTW01000022.1"/>
</dbReference>
<evidence type="ECO:0000256" key="6">
    <source>
        <dbReference type="ARBA" id="ARBA00023136"/>
    </source>
</evidence>
<sequence length="468" mass="51651">MRSGITTRRLFFLLFLLTTLAQTNSNGQALSLKDAIQTALDNYGTVRAKANYAKASKASVSQAQRDYLPNLNVSAQQDYGTVNGQTGPQYALALGTSSSGPALADQNWNAAFGALYLANLNWDFFAFGRAKDKVRAAQAVAYRDENDYQQERFQQEVRVASAYLNLLAAQRITISWQKNLQRADTFRSVVITRTKNGLIAGVDSSMANAEVSNARIALTKAVDFEQEQANKLAQLMGVTPTDFALDSVFVSRVPSTLAVPATANVEEHPLLQYYKSKVALSKEQTKYIRSLQYPAFTLFSSYQTRGSGFNYNYGGGDLNAYSGAYGDGVNPTRSNYLFGVGLTWNLTSTLRVSKQVKSQSFITKGLQDEYTLADQQIRAQQILADTKIKNALDNYKEAPIQVKAASDAYLQKTVMYRNGLSNIVDVTQALYALNRAETDRDIIYNNVWQALLLKAAASGDFGIFINEF</sequence>
<evidence type="ECO:0000256" key="2">
    <source>
        <dbReference type="ARBA" id="ARBA00007613"/>
    </source>
</evidence>
<accession>A0A2W2B735</accession>
<protein>
    <submittedName>
        <fullName evidence="9">TolC family protein</fullName>
    </submittedName>
</protein>
<dbReference type="OrthoDB" id="654853at2"/>
<dbReference type="GO" id="GO:1990281">
    <property type="term" value="C:efflux pump complex"/>
    <property type="evidence" value="ECO:0007669"/>
    <property type="project" value="TreeGrafter"/>
</dbReference>
<evidence type="ECO:0000313" key="10">
    <source>
        <dbReference type="Proteomes" id="UP000248745"/>
    </source>
</evidence>
<comment type="caution">
    <text evidence="9">The sequence shown here is derived from an EMBL/GenBank/DDBJ whole genome shotgun (WGS) entry which is preliminary data.</text>
</comment>
<keyword evidence="4" id="KW-1134">Transmembrane beta strand</keyword>
<comment type="similarity">
    <text evidence="2">Belongs to the outer membrane factor (OMF) (TC 1.B.17) family.</text>
</comment>
<keyword evidence="6" id="KW-0472">Membrane</keyword>
<keyword evidence="7" id="KW-0998">Cell outer membrane</keyword>
<dbReference type="Proteomes" id="UP000248745">
    <property type="component" value="Unassembled WGS sequence"/>
</dbReference>
<dbReference type="GO" id="GO:0009279">
    <property type="term" value="C:cell outer membrane"/>
    <property type="evidence" value="ECO:0007669"/>
    <property type="project" value="UniProtKB-SubCell"/>
</dbReference>
<proteinExistence type="inferred from homology"/>
<dbReference type="EMBL" id="QKTW01000022">
    <property type="protein sequence ID" value="PZF71827.1"/>
    <property type="molecule type" value="Genomic_DNA"/>
</dbReference>
<keyword evidence="5" id="KW-0812">Transmembrane</keyword>
<feature type="chain" id="PRO_5015981060" evidence="8">
    <location>
        <begin position="22"/>
        <end position="468"/>
    </location>
</feature>
<evidence type="ECO:0000313" key="9">
    <source>
        <dbReference type="EMBL" id="PZF71827.1"/>
    </source>
</evidence>
<keyword evidence="8" id="KW-0732">Signal</keyword>
<evidence type="ECO:0000256" key="7">
    <source>
        <dbReference type="ARBA" id="ARBA00023237"/>
    </source>
</evidence>
<evidence type="ECO:0000256" key="8">
    <source>
        <dbReference type="SAM" id="SignalP"/>
    </source>
</evidence>
<reference evidence="9 10" key="1">
    <citation type="submission" date="2018-06" db="EMBL/GenBank/DDBJ databases">
        <title>Mucibacter soli gen. nov., sp. nov., a new member of the family Chitinophagaceae producing mucin.</title>
        <authorList>
            <person name="Kim M.-K."/>
            <person name="Park S."/>
            <person name="Kim T.-S."/>
            <person name="Joung Y."/>
            <person name="Han J.-H."/>
            <person name="Kim S.B."/>
        </authorList>
    </citation>
    <scope>NUCLEOTIDE SEQUENCE [LARGE SCALE GENOMIC DNA]</scope>
    <source>
        <strain evidence="9 10">R1-15</strain>
    </source>
</reference>
<evidence type="ECO:0000256" key="1">
    <source>
        <dbReference type="ARBA" id="ARBA00004442"/>
    </source>
</evidence>
<comment type="subcellular location">
    <subcellularLocation>
        <location evidence="1">Cell outer membrane</location>
    </subcellularLocation>
</comment>
<organism evidence="9 10">
    <name type="scientific">Taibaiella soli</name>
    <dbReference type="NCBI Taxonomy" id="1649169"/>
    <lineage>
        <taxon>Bacteria</taxon>
        <taxon>Pseudomonadati</taxon>
        <taxon>Bacteroidota</taxon>
        <taxon>Chitinophagia</taxon>
        <taxon>Chitinophagales</taxon>
        <taxon>Chitinophagaceae</taxon>
        <taxon>Taibaiella</taxon>
    </lineage>
</organism>
<evidence type="ECO:0000256" key="3">
    <source>
        <dbReference type="ARBA" id="ARBA00022448"/>
    </source>
</evidence>
<dbReference type="AlphaFoldDB" id="A0A2W2B735"/>
<dbReference type="SUPFAM" id="SSF56954">
    <property type="entry name" value="Outer membrane efflux proteins (OEP)"/>
    <property type="match status" value="1"/>
</dbReference>
<evidence type="ECO:0000256" key="5">
    <source>
        <dbReference type="ARBA" id="ARBA00022692"/>
    </source>
</evidence>
<dbReference type="Pfam" id="PF02321">
    <property type="entry name" value="OEP"/>
    <property type="match status" value="1"/>
</dbReference>
<dbReference type="Gene3D" id="1.20.1600.10">
    <property type="entry name" value="Outer membrane efflux proteins (OEP)"/>
    <property type="match status" value="1"/>
</dbReference>